<reference evidence="1" key="2">
    <citation type="journal article" date="2015" name="Data Brief">
        <title>Shoot transcriptome of the giant reed, Arundo donax.</title>
        <authorList>
            <person name="Barrero R.A."/>
            <person name="Guerrero F.D."/>
            <person name="Moolhuijzen P."/>
            <person name="Goolsby J.A."/>
            <person name="Tidwell J."/>
            <person name="Bellgard S.E."/>
            <person name="Bellgard M.I."/>
        </authorList>
    </citation>
    <scope>NUCLEOTIDE SEQUENCE</scope>
    <source>
        <tissue evidence="1">Shoot tissue taken approximately 20 cm above the soil surface</tissue>
    </source>
</reference>
<sequence>MFFDAKHFDSKVTNTYTTMVSRILLSIYFSKHPEFRLFSRMGADACEIATYLEVLII</sequence>
<dbReference type="AlphaFoldDB" id="A0A0A9DQC9"/>
<protein>
    <submittedName>
        <fullName evidence="1">Uncharacterized protein</fullName>
    </submittedName>
</protein>
<accession>A0A0A9DQC9</accession>
<dbReference type="EMBL" id="GBRH01207899">
    <property type="protein sequence ID" value="JAD89996.1"/>
    <property type="molecule type" value="Transcribed_RNA"/>
</dbReference>
<organism evidence="1">
    <name type="scientific">Arundo donax</name>
    <name type="common">Giant reed</name>
    <name type="synonym">Donax arundinaceus</name>
    <dbReference type="NCBI Taxonomy" id="35708"/>
    <lineage>
        <taxon>Eukaryota</taxon>
        <taxon>Viridiplantae</taxon>
        <taxon>Streptophyta</taxon>
        <taxon>Embryophyta</taxon>
        <taxon>Tracheophyta</taxon>
        <taxon>Spermatophyta</taxon>
        <taxon>Magnoliopsida</taxon>
        <taxon>Liliopsida</taxon>
        <taxon>Poales</taxon>
        <taxon>Poaceae</taxon>
        <taxon>PACMAD clade</taxon>
        <taxon>Arundinoideae</taxon>
        <taxon>Arundineae</taxon>
        <taxon>Arundo</taxon>
    </lineage>
</organism>
<reference evidence="1" key="1">
    <citation type="submission" date="2014-09" db="EMBL/GenBank/DDBJ databases">
        <authorList>
            <person name="Magalhaes I.L.F."/>
            <person name="Oliveira U."/>
            <person name="Santos F.R."/>
            <person name="Vidigal T.H.D.A."/>
            <person name="Brescovit A.D."/>
            <person name="Santos A.J."/>
        </authorList>
    </citation>
    <scope>NUCLEOTIDE SEQUENCE</scope>
    <source>
        <tissue evidence="1">Shoot tissue taken approximately 20 cm above the soil surface</tissue>
    </source>
</reference>
<proteinExistence type="predicted"/>
<name>A0A0A9DQC9_ARUDO</name>
<evidence type="ECO:0000313" key="1">
    <source>
        <dbReference type="EMBL" id="JAD89996.1"/>
    </source>
</evidence>